<dbReference type="InterPro" id="IPR049947">
    <property type="entry name" value="Cu_Am_Ox_Cu-bd"/>
</dbReference>
<dbReference type="EC" id="1.4.3.-" evidence="15"/>
<dbReference type="PROSITE" id="PS01165">
    <property type="entry name" value="COPPER_AMINE_OXID_2"/>
    <property type="match status" value="1"/>
</dbReference>
<dbReference type="InParanoid" id="A0A168MVI3"/>
<dbReference type="InterPro" id="IPR049948">
    <property type="entry name" value="Cu_Am_ox_TPQ-bd"/>
</dbReference>
<keyword evidence="6 15" id="KW-0479">Metal-binding</keyword>
<evidence type="ECO:0000256" key="4">
    <source>
        <dbReference type="ARBA" id="ARBA00007983"/>
    </source>
</evidence>
<dbReference type="AlphaFoldDB" id="A0A168MVI3"/>
<evidence type="ECO:0000256" key="6">
    <source>
        <dbReference type="ARBA" id="ARBA00022723"/>
    </source>
</evidence>
<dbReference type="InterPro" id="IPR016182">
    <property type="entry name" value="Cu_amine_oxidase_N-reg"/>
</dbReference>
<evidence type="ECO:0000256" key="13">
    <source>
        <dbReference type="PIRSR" id="PIRSR600269-50"/>
    </source>
</evidence>
<gene>
    <name evidence="19" type="primary">ABSGL_04899.1 scaffold 6065</name>
</gene>
<dbReference type="InterPro" id="IPR015798">
    <property type="entry name" value="Cu_amine_oxidase_C"/>
</dbReference>
<comment type="subunit">
    <text evidence="5">Homodimer.</text>
</comment>
<name>A0A168MVI3_ABSGL</name>
<evidence type="ECO:0000256" key="12">
    <source>
        <dbReference type="ARBA" id="ARBA00048032"/>
    </source>
</evidence>
<keyword evidence="10" id="KW-1015">Disulfide bond</keyword>
<dbReference type="OMA" id="QDGNIEC"/>
<evidence type="ECO:0000259" key="18">
    <source>
        <dbReference type="Pfam" id="PF02728"/>
    </source>
</evidence>
<evidence type="ECO:0000256" key="2">
    <source>
        <dbReference type="ARBA" id="ARBA00001936"/>
    </source>
</evidence>
<dbReference type="Gene3D" id="3.10.450.40">
    <property type="match status" value="2"/>
</dbReference>
<dbReference type="Pfam" id="PF02727">
    <property type="entry name" value="Cu_amine_oxidN2"/>
    <property type="match status" value="1"/>
</dbReference>
<dbReference type="GO" id="GO:0005507">
    <property type="term" value="F:copper ion binding"/>
    <property type="evidence" value="ECO:0007669"/>
    <property type="project" value="InterPro"/>
</dbReference>
<dbReference type="InterPro" id="IPR015800">
    <property type="entry name" value="Cu_amine_oxidase_N2"/>
</dbReference>
<evidence type="ECO:0000256" key="3">
    <source>
        <dbReference type="ARBA" id="ARBA00001947"/>
    </source>
</evidence>
<dbReference type="NCBIfam" id="NF008559">
    <property type="entry name" value="PRK11504.1"/>
    <property type="match status" value="1"/>
</dbReference>
<dbReference type="Proteomes" id="UP000078561">
    <property type="component" value="Unassembled WGS sequence"/>
</dbReference>
<dbReference type="InterPro" id="IPR000269">
    <property type="entry name" value="Cu_amine_oxidase"/>
</dbReference>
<feature type="active site" description="Proton acceptor" evidence="13">
    <location>
        <position position="314"/>
    </location>
</feature>
<comment type="cofactor">
    <cofactor evidence="1">
        <name>Cu cation</name>
        <dbReference type="ChEBI" id="CHEBI:23378"/>
    </cofactor>
</comment>
<evidence type="ECO:0000256" key="10">
    <source>
        <dbReference type="ARBA" id="ARBA00023157"/>
    </source>
</evidence>
<dbReference type="SUPFAM" id="SSF54416">
    <property type="entry name" value="Amine oxidase N-terminal region"/>
    <property type="match status" value="2"/>
</dbReference>
<dbReference type="FunFam" id="2.70.98.20:FF:000001">
    <property type="entry name" value="Amine oxidase"/>
    <property type="match status" value="1"/>
</dbReference>
<dbReference type="PANTHER" id="PTHR10638">
    <property type="entry name" value="COPPER AMINE OXIDASE"/>
    <property type="match status" value="1"/>
</dbReference>
<dbReference type="Pfam" id="PF02728">
    <property type="entry name" value="Cu_amine_oxidN3"/>
    <property type="match status" value="1"/>
</dbReference>
<evidence type="ECO:0000256" key="1">
    <source>
        <dbReference type="ARBA" id="ARBA00001935"/>
    </source>
</evidence>
<feature type="domain" description="Copper amine oxidase catalytic" evidence="16">
    <location>
        <begin position="237"/>
        <end position="645"/>
    </location>
</feature>
<protein>
    <recommendedName>
        <fullName evidence="15">Amine oxidase</fullName>
        <ecNumber evidence="15">1.4.3.-</ecNumber>
    </recommendedName>
</protein>
<comment type="cofactor">
    <cofactor evidence="2">
        <name>Mn(2+)</name>
        <dbReference type="ChEBI" id="CHEBI:29035"/>
    </cofactor>
</comment>
<keyword evidence="9 15" id="KW-0186">Copper</keyword>
<sequence>MTADTPHPLDPLSAIEIKQVVSIVQKARGDDDTHYIFSSVSLLEPPKDQVLAYLGWNTPSSSSSISNTIEREAKVVLLDRLSSKIHELVVSLTKGAITRWDHPMVKGQPGLHMDEMDEAQHHIRVSQRVIDECAKLGISDMSMVYADTWTVSRHKTKNNMRLSQVLLYLRTSKNDNMYAHPLDFYPIYDFNSCKVIDIEYAQPPDSEHTVRDVPMMNRQYLPEQIGAKNLRQDIKPIHITQPDGVSFKFTGRDLNWQKWGIQIGFNYREGLVLYNIRYKDGNDTRPLIYRLSLAEMVVPYGHPSKIFNRKMALDVGEFNVGAMTNSLQMNCDCVGSIHYLDAVVCDMHGVPRTIANAICVHEEDVGILQKHTDPRGHGSYSTRSRRLVISQIITAANYDYGMYYYFYQDGTIQYEIKATGELNTHALSKDESPHPYGTQISPQLNGQHHQHHFCMRIDPMVDGTANSVAQVDLVPSDLPTGHPGNDFGNGFYLTTTIFDDTDSAKTMADASKGRTWKIINEAKLNPYSHEPVGYTLVSPHTPPLLPKPDSLVAQRATFATKTLWVTPYVDDQLYPAGFYCIQSHEPMGLPVWTKENQSVRNKDVVLYFTFGLNHVVRVEDFPIMPVESCGFTLRPNGFFAGNPAIDVPPINYLEKASCHIG</sequence>
<dbReference type="PROSITE" id="PS01164">
    <property type="entry name" value="COPPER_AMINE_OXID_1"/>
    <property type="match status" value="1"/>
</dbReference>
<comment type="catalytic activity">
    <reaction evidence="12">
        <text>a primary methyl amine + O2 + H2O = an aldehyde + H2O2 + NH4(+)</text>
        <dbReference type="Rhea" id="RHEA:16153"/>
        <dbReference type="ChEBI" id="CHEBI:15377"/>
        <dbReference type="ChEBI" id="CHEBI:15379"/>
        <dbReference type="ChEBI" id="CHEBI:16240"/>
        <dbReference type="ChEBI" id="CHEBI:17478"/>
        <dbReference type="ChEBI" id="CHEBI:28938"/>
        <dbReference type="ChEBI" id="CHEBI:228804"/>
        <dbReference type="EC" id="1.4.3.21"/>
    </reaction>
</comment>
<evidence type="ECO:0000256" key="5">
    <source>
        <dbReference type="ARBA" id="ARBA00011738"/>
    </source>
</evidence>
<evidence type="ECO:0000256" key="11">
    <source>
        <dbReference type="ARBA" id="ARBA00023211"/>
    </source>
</evidence>
<comment type="similarity">
    <text evidence="4 15">Belongs to the copper/topaquinone oxidase family.</text>
</comment>
<reference evidence="19" key="1">
    <citation type="submission" date="2016-04" db="EMBL/GenBank/DDBJ databases">
        <authorList>
            <person name="Evans L.H."/>
            <person name="Alamgir A."/>
            <person name="Owens N."/>
            <person name="Weber N.D."/>
            <person name="Virtaneva K."/>
            <person name="Barbian K."/>
            <person name="Babar A."/>
            <person name="Rosenke K."/>
        </authorList>
    </citation>
    <scope>NUCLEOTIDE SEQUENCE [LARGE SCALE GENOMIC DNA]</scope>
    <source>
        <strain evidence="19">CBS 101.48</strain>
    </source>
</reference>
<dbReference type="InterPro" id="IPR036460">
    <property type="entry name" value="Cu_amine_oxidase_C_sf"/>
</dbReference>
<keyword evidence="8 15" id="KW-0560">Oxidoreductase</keyword>
<dbReference type="EMBL" id="LT552609">
    <property type="protein sequence ID" value="SAL99298.1"/>
    <property type="molecule type" value="Genomic_DNA"/>
</dbReference>
<dbReference type="GO" id="GO:0048038">
    <property type="term" value="F:quinone binding"/>
    <property type="evidence" value="ECO:0007669"/>
    <property type="project" value="InterPro"/>
</dbReference>
<dbReference type="GO" id="GO:0008131">
    <property type="term" value="F:primary methylamine oxidase activity"/>
    <property type="evidence" value="ECO:0007669"/>
    <property type="project" value="UniProtKB-EC"/>
</dbReference>
<evidence type="ECO:0000256" key="7">
    <source>
        <dbReference type="ARBA" id="ARBA00022772"/>
    </source>
</evidence>
<feature type="active site" description="Schiff-base intermediate with substrate; via topaquinone" evidence="13">
    <location>
        <position position="398"/>
    </location>
</feature>
<keyword evidence="7 13" id="KW-0801">TPQ</keyword>
<dbReference type="OrthoDB" id="5379943at2759"/>
<keyword evidence="11" id="KW-0464">Manganese</keyword>
<dbReference type="GO" id="GO:0009308">
    <property type="term" value="P:amine metabolic process"/>
    <property type="evidence" value="ECO:0007669"/>
    <property type="project" value="UniProtKB-UniRule"/>
</dbReference>
<organism evidence="19">
    <name type="scientific">Absidia glauca</name>
    <name type="common">Pin mould</name>
    <dbReference type="NCBI Taxonomy" id="4829"/>
    <lineage>
        <taxon>Eukaryota</taxon>
        <taxon>Fungi</taxon>
        <taxon>Fungi incertae sedis</taxon>
        <taxon>Mucoromycota</taxon>
        <taxon>Mucoromycotina</taxon>
        <taxon>Mucoromycetes</taxon>
        <taxon>Mucorales</taxon>
        <taxon>Cunninghamellaceae</taxon>
        <taxon>Absidia</taxon>
    </lineage>
</organism>
<dbReference type="PANTHER" id="PTHR10638:SF86">
    <property type="entry name" value="COPPER AMINE OXIDASE 1-RELATED"/>
    <property type="match status" value="1"/>
</dbReference>
<comment type="cofactor">
    <cofactor evidence="3">
        <name>Zn(2+)</name>
        <dbReference type="ChEBI" id="CHEBI:29105"/>
    </cofactor>
</comment>
<dbReference type="Pfam" id="PF01179">
    <property type="entry name" value="Cu_amine_oxid"/>
    <property type="match status" value="1"/>
</dbReference>
<evidence type="ECO:0000256" key="15">
    <source>
        <dbReference type="RuleBase" id="RU000672"/>
    </source>
</evidence>
<dbReference type="InterPro" id="IPR015802">
    <property type="entry name" value="Cu_amine_oxidase_N3"/>
</dbReference>
<keyword evidence="20" id="KW-1185">Reference proteome</keyword>
<evidence type="ECO:0000259" key="16">
    <source>
        <dbReference type="Pfam" id="PF01179"/>
    </source>
</evidence>
<feature type="domain" description="Copper amine oxidase N3-terminal" evidence="18">
    <location>
        <begin position="111"/>
        <end position="201"/>
    </location>
</feature>
<dbReference type="Gene3D" id="2.70.98.20">
    <property type="entry name" value="Copper amine oxidase, catalytic domain"/>
    <property type="match status" value="1"/>
</dbReference>
<evidence type="ECO:0000256" key="8">
    <source>
        <dbReference type="ARBA" id="ARBA00023002"/>
    </source>
</evidence>
<proteinExistence type="inferred from homology"/>
<dbReference type="SUPFAM" id="SSF49998">
    <property type="entry name" value="Amine oxidase catalytic domain"/>
    <property type="match status" value="1"/>
</dbReference>
<evidence type="ECO:0000256" key="9">
    <source>
        <dbReference type="ARBA" id="ARBA00023008"/>
    </source>
</evidence>
<feature type="domain" description="Copper amine oxidase N2-terminal" evidence="17">
    <location>
        <begin position="7"/>
        <end position="101"/>
    </location>
</feature>
<evidence type="ECO:0000313" key="19">
    <source>
        <dbReference type="EMBL" id="SAL99298.1"/>
    </source>
</evidence>
<accession>A0A168MVI3</accession>
<comment type="PTM">
    <text evidence="14 15">Topaquinone (TPQ) is generated by copper-dependent autoxidation of a specific tyrosyl residue.</text>
</comment>
<comment type="cofactor">
    <cofactor evidence="15">
        <name>Cu cation</name>
        <dbReference type="ChEBI" id="CHEBI:23378"/>
    </cofactor>
    <text evidence="15">Contains 1 topaquinone per subunit.</text>
</comment>
<evidence type="ECO:0000259" key="17">
    <source>
        <dbReference type="Pfam" id="PF02727"/>
    </source>
</evidence>
<dbReference type="STRING" id="4829.A0A168MVI3"/>
<evidence type="ECO:0000256" key="14">
    <source>
        <dbReference type="PIRSR" id="PIRSR600269-51"/>
    </source>
</evidence>
<dbReference type="FunCoup" id="A0A168MVI3">
    <property type="interactions" value="69"/>
</dbReference>
<feature type="modified residue" description="2',4',5'-topaquinone" evidence="14">
    <location>
        <position position="398"/>
    </location>
</feature>
<evidence type="ECO:0000313" key="20">
    <source>
        <dbReference type="Proteomes" id="UP000078561"/>
    </source>
</evidence>